<dbReference type="SMART" id="SM00304">
    <property type="entry name" value="HAMP"/>
    <property type="match status" value="1"/>
</dbReference>
<evidence type="ECO:0000256" key="5">
    <source>
        <dbReference type="SAM" id="Phobius"/>
    </source>
</evidence>
<feature type="domain" description="HAMP" evidence="7">
    <location>
        <begin position="206"/>
        <end position="259"/>
    </location>
</feature>
<name>A0A1N6I3R4_9LACT</name>
<dbReference type="CDD" id="cd06225">
    <property type="entry name" value="HAMP"/>
    <property type="match status" value="1"/>
</dbReference>
<feature type="region of interest" description="Disordered" evidence="4">
    <location>
        <begin position="528"/>
        <end position="547"/>
    </location>
</feature>
<comment type="similarity">
    <text evidence="2">Belongs to the methyl-accepting chemotaxis (MCP) protein family.</text>
</comment>
<dbReference type="OrthoDB" id="2168386at2"/>
<dbReference type="Gene3D" id="1.10.287.950">
    <property type="entry name" value="Methyl-accepting chemotaxis protein"/>
    <property type="match status" value="1"/>
</dbReference>
<dbReference type="PANTHER" id="PTHR32089">
    <property type="entry name" value="METHYL-ACCEPTING CHEMOTAXIS PROTEIN MCPB"/>
    <property type="match status" value="1"/>
</dbReference>
<evidence type="ECO:0000259" key="7">
    <source>
        <dbReference type="PROSITE" id="PS50885"/>
    </source>
</evidence>
<feature type="compositionally biased region" description="Low complexity" evidence="4">
    <location>
        <begin position="528"/>
        <end position="537"/>
    </location>
</feature>
<dbReference type="GO" id="GO:0007165">
    <property type="term" value="P:signal transduction"/>
    <property type="evidence" value="ECO:0007669"/>
    <property type="project" value="UniProtKB-KW"/>
</dbReference>
<evidence type="ECO:0000256" key="1">
    <source>
        <dbReference type="ARBA" id="ARBA00023224"/>
    </source>
</evidence>
<evidence type="ECO:0000313" key="8">
    <source>
        <dbReference type="EMBL" id="SIO26565.1"/>
    </source>
</evidence>
<feature type="domain" description="Methyl-accepting transducer" evidence="6">
    <location>
        <begin position="278"/>
        <end position="535"/>
    </location>
</feature>
<evidence type="ECO:0000313" key="9">
    <source>
        <dbReference type="Proteomes" id="UP000184758"/>
    </source>
</evidence>
<feature type="transmembrane region" description="Helical" evidence="5">
    <location>
        <begin position="12"/>
        <end position="33"/>
    </location>
</feature>
<dbReference type="RefSeq" id="WP_034546243.1">
    <property type="nucleotide sequence ID" value="NZ_FSRN01000001.1"/>
</dbReference>
<dbReference type="STRING" id="28230.SAMN05878443_2278"/>
<reference evidence="9" key="1">
    <citation type="submission" date="2016-11" db="EMBL/GenBank/DDBJ databases">
        <authorList>
            <person name="Varghese N."/>
            <person name="Submissions S."/>
        </authorList>
    </citation>
    <scope>NUCLEOTIDE SEQUENCE [LARGE SCALE GENOMIC DNA]</scope>
    <source>
        <strain evidence="9">313</strain>
    </source>
</reference>
<dbReference type="GO" id="GO:0016020">
    <property type="term" value="C:membrane"/>
    <property type="evidence" value="ECO:0007669"/>
    <property type="project" value="InterPro"/>
</dbReference>
<evidence type="ECO:0000256" key="3">
    <source>
        <dbReference type="PROSITE-ProRule" id="PRU00284"/>
    </source>
</evidence>
<dbReference type="AlphaFoldDB" id="A0A1N6I3R4"/>
<dbReference type="Pfam" id="PF00672">
    <property type="entry name" value="HAMP"/>
    <property type="match status" value="1"/>
</dbReference>
<keyword evidence="1 3" id="KW-0807">Transducer</keyword>
<dbReference type="PROSITE" id="PS50885">
    <property type="entry name" value="HAMP"/>
    <property type="match status" value="1"/>
</dbReference>
<evidence type="ECO:0000256" key="2">
    <source>
        <dbReference type="ARBA" id="ARBA00029447"/>
    </source>
</evidence>
<dbReference type="SUPFAM" id="SSF58104">
    <property type="entry name" value="Methyl-accepting chemotaxis protein (MCP) signaling domain"/>
    <property type="match status" value="1"/>
</dbReference>
<dbReference type="Proteomes" id="UP000184758">
    <property type="component" value="Unassembled WGS sequence"/>
</dbReference>
<dbReference type="SMART" id="SM00283">
    <property type="entry name" value="MA"/>
    <property type="match status" value="1"/>
</dbReference>
<dbReference type="InterPro" id="IPR004089">
    <property type="entry name" value="MCPsignal_dom"/>
</dbReference>
<keyword evidence="5" id="KW-1133">Transmembrane helix</keyword>
<keyword evidence="5" id="KW-0812">Transmembrane</keyword>
<organism evidence="8 9">
    <name type="scientific">Carnobacterium alterfunditum</name>
    <dbReference type="NCBI Taxonomy" id="28230"/>
    <lineage>
        <taxon>Bacteria</taxon>
        <taxon>Bacillati</taxon>
        <taxon>Bacillota</taxon>
        <taxon>Bacilli</taxon>
        <taxon>Lactobacillales</taxon>
        <taxon>Carnobacteriaceae</taxon>
        <taxon>Carnobacterium</taxon>
    </lineage>
</organism>
<keyword evidence="9" id="KW-1185">Reference proteome</keyword>
<accession>A0A1N6I3R4</accession>
<dbReference type="PANTHER" id="PTHR32089:SF112">
    <property type="entry name" value="LYSOZYME-LIKE PROTEIN-RELATED"/>
    <property type="match status" value="1"/>
</dbReference>
<dbReference type="CDD" id="cd11386">
    <property type="entry name" value="MCP_signal"/>
    <property type="match status" value="1"/>
</dbReference>
<dbReference type="eggNOG" id="COG0840">
    <property type="taxonomic scope" value="Bacteria"/>
</dbReference>
<dbReference type="EMBL" id="FSRN01000001">
    <property type="protein sequence ID" value="SIO26565.1"/>
    <property type="molecule type" value="Genomic_DNA"/>
</dbReference>
<protein>
    <submittedName>
        <fullName evidence="8">Methyl-accepting chemotaxis protein</fullName>
    </submittedName>
</protein>
<sequence length="564" mass="61720">MKKRILLKSIRAKILAGFMITIGLMLILSVYTINSVNNTNDSIRDILEKEMALLIVDEKLSVNMNKRTSLMRGFMLYEDESYRQEFEDELTASIALENQALELSNSEELNDLISKKIEWGTLTDEALTAYDNGEREKVSEIMIEQAQPIERELVAGFSALADEREKDITVIGQQVIENGERVRVISVGIMILVALLSLLVAYLTANNITKPLNVVMKRMQSISEGDLSLEPLKITEKDETGKLSVSMNKMQQTVKSVMEGISHASEELSSHSEELTQAASEVKSGSEQVAITMQELATGSETQATTASNLAVVMENFTKKVQNTNKSGEKIKNSSIGVLSMTNEGKQYMEDTSQQMAKIDRIVQDAVKKMATLDNQTKEINNLVVIIQKIADQTNLLALNAAIEAARAGEHGRGFAVVADEVRKLAEQVAVSIADITGFVEKIQVESKRVSDSLQTGYAEVEEGTSQIAKTGQTFNQINASVTTMAEGIKGISENLESIKFNSEIMNSSIEEIASVSEESAAGVEQTSAASQQITSSMEEVAGNSEQLSSLAENLAEMVGRFKI</sequence>
<dbReference type="InterPro" id="IPR003660">
    <property type="entry name" value="HAMP_dom"/>
</dbReference>
<evidence type="ECO:0000256" key="4">
    <source>
        <dbReference type="SAM" id="MobiDB-lite"/>
    </source>
</evidence>
<evidence type="ECO:0000259" key="6">
    <source>
        <dbReference type="PROSITE" id="PS50111"/>
    </source>
</evidence>
<gene>
    <name evidence="8" type="ORF">SAMN05878443_2278</name>
</gene>
<dbReference type="Pfam" id="PF00015">
    <property type="entry name" value="MCPsignal"/>
    <property type="match status" value="1"/>
</dbReference>
<feature type="transmembrane region" description="Helical" evidence="5">
    <location>
        <begin position="184"/>
        <end position="203"/>
    </location>
</feature>
<dbReference type="PROSITE" id="PS50111">
    <property type="entry name" value="CHEMOTAXIS_TRANSDUC_2"/>
    <property type="match status" value="1"/>
</dbReference>
<keyword evidence="5" id="KW-0472">Membrane</keyword>
<proteinExistence type="inferred from homology"/>